<evidence type="ECO:0000313" key="3">
    <source>
        <dbReference type="EMBL" id="SNV57768.1"/>
    </source>
</evidence>
<gene>
    <name evidence="2" type="ORF">CIMIT_01705</name>
    <name evidence="3" type="ORF">SAMEA4535761_00409</name>
</gene>
<sequence length="308" mass="33857">MLPKSRILSALLVGLGLALVVGSLLAPRFLLGDGRLPLDLERTTWTLHDEDGTREGERAPVTRQLHMEIQDPANDDVASVRIGDTLRAGTAERDFDNLVTASTWSMVLDRLTGEVALPAQVAFVMGMPPVEVPLDAPWLKLPSDVQQQDYAIFDPQLRGGAPAQFAGEDEIADRTVYTFTQHIEPTNLALRYADAFNTSSTEVDDETVRTFRYYAADREYQVDQISGLVVGIKEKVDVFYADNEGAHPTNVITYDAQMDPADTEAMVQQLSRVYSQSVSQKATWAVLALGVLIALLGLVGAFRPAREH</sequence>
<dbReference type="HOGENOM" id="CLU_887719_0_0_11"/>
<reference evidence="3 5" key="2">
    <citation type="submission" date="2017-06" db="EMBL/GenBank/DDBJ databases">
        <authorList>
            <consortium name="Pathogen Informatics"/>
        </authorList>
    </citation>
    <scope>NUCLEOTIDE SEQUENCE [LARGE SCALE GENOMIC DNA]</scope>
    <source>
        <strain evidence="3 5">NCTC13015</strain>
    </source>
</reference>
<evidence type="ECO:0000313" key="2">
    <source>
        <dbReference type="EMBL" id="AIJ32792.1"/>
    </source>
</evidence>
<dbReference type="OrthoDB" id="153031at2"/>
<keyword evidence="4" id="KW-1185">Reference proteome</keyword>
<dbReference type="EMBL" id="CP009211">
    <property type="protein sequence ID" value="AIJ32792.1"/>
    <property type="molecule type" value="Genomic_DNA"/>
</dbReference>
<feature type="transmembrane region" description="Helical" evidence="1">
    <location>
        <begin position="282"/>
        <end position="302"/>
    </location>
</feature>
<dbReference type="AlphaFoldDB" id="A0A076NP94"/>
<evidence type="ECO:0000256" key="1">
    <source>
        <dbReference type="SAM" id="Phobius"/>
    </source>
</evidence>
<dbReference type="KEGG" id="cii:CIMIT_01705"/>
<keyword evidence="1" id="KW-0472">Membrane</keyword>
<dbReference type="Proteomes" id="UP000028780">
    <property type="component" value="Chromosome"/>
</dbReference>
<dbReference type="Proteomes" id="UP000215374">
    <property type="component" value="Chromosome 1"/>
</dbReference>
<reference evidence="2 4" key="1">
    <citation type="submission" date="2014-08" db="EMBL/GenBank/DDBJ databases">
        <title>Complete genome sequence of Corynebacterium imitans DSM 44264, isolated from a five-month-old boy with suspected pharyngeal diphtheria.</title>
        <authorList>
            <person name="Mollmann S."/>
            <person name="Albersmeier A."/>
            <person name="Ruckert C."/>
            <person name="Tauch A."/>
        </authorList>
    </citation>
    <scope>NUCLEOTIDE SEQUENCE [LARGE SCALE GENOMIC DNA]</scope>
    <source>
        <strain evidence="2 4">DSM 44264</strain>
    </source>
</reference>
<organism evidence="2 4">
    <name type="scientific">Corynebacterium imitans</name>
    <dbReference type="NCBI Taxonomy" id="156978"/>
    <lineage>
        <taxon>Bacteria</taxon>
        <taxon>Bacillati</taxon>
        <taxon>Actinomycetota</taxon>
        <taxon>Actinomycetes</taxon>
        <taxon>Mycobacteriales</taxon>
        <taxon>Corynebacteriaceae</taxon>
        <taxon>Corynebacterium</taxon>
    </lineage>
</organism>
<dbReference type="InterPro" id="IPR021424">
    <property type="entry name" value="PorA"/>
</dbReference>
<evidence type="ECO:0000313" key="5">
    <source>
        <dbReference type="Proteomes" id="UP000215374"/>
    </source>
</evidence>
<keyword evidence="1" id="KW-0812">Transmembrane</keyword>
<evidence type="ECO:0000313" key="4">
    <source>
        <dbReference type="Proteomes" id="UP000028780"/>
    </source>
</evidence>
<accession>A0A076NP94</accession>
<dbReference type="STRING" id="156978.CIMIT_01705"/>
<dbReference type="Pfam" id="PF11271">
    <property type="entry name" value="PorA"/>
    <property type="match status" value="1"/>
</dbReference>
<name>A0A076NP94_9CORY</name>
<dbReference type="RefSeq" id="WP_038588197.1">
    <property type="nucleotide sequence ID" value="NZ_CP009211.1"/>
</dbReference>
<dbReference type="eggNOG" id="ENOG5031SFZ">
    <property type="taxonomic scope" value="Bacteria"/>
</dbReference>
<protein>
    <submittedName>
        <fullName evidence="3">Hypothetical membrane protein</fullName>
    </submittedName>
</protein>
<keyword evidence="1" id="KW-1133">Transmembrane helix</keyword>
<proteinExistence type="predicted"/>
<dbReference type="EMBL" id="LT906467">
    <property type="protein sequence ID" value="SNV57768.1"/>
    <property type="molecule type" value="Genomic_DNA"/>
</dbReference>